<sequence>MFLWKIPYRFYFYETFSILFILIEVIRSPFLSAGQPLLLLLIFVHSSHLRISISSSLLVDCRSYQIYKKP</sequence>
<evidence type="ECO:0000313" key="1">
    <source>
        <dbReference type="EMBL" id="TYI39302.1"/>
    </source>
</evidence>
<organism evidence="1 2">
    <name type="scientific">Gossypium tomentosum</name>
    <name type="common">Hawaiian cotton</name>
    <name type="synonym">Gossypium sandvicense</name>
    <dbReference type="NCBI Taxonomy" id="34277"/>
    <lineage>
        <taxon>Eukaryota</taxon>
        <taxon>Viridiplantae</taxon>
        <taxon>Streptophyta</taxon>
        <taxon>Embryophyta</taxon>
        <taxon>Tracheophyta</taxon>
        <taxon>Spermatophyta</taxon>
        <taxon>Magnoliopsida</taxon>
        <taxon>eudicotyledons</taxon>
        <taxon>Gunneridae</taxon>
        <taxon>Pentapetalae</taxon>
        <taxon>rosids</taxon>
        <taxon>malvids</taxon>
        <taxon>Malvales</taxon>
        <taxon>Malvaceae</taxon>
        <taxon>Malvoideae</taxon>
        <taxon>Gossypium</taxon>
    </lineage>
</organism>
<dbReference type="EMBL" id="CM017611">
    <property type="protein sequence ID" value="TYI39302.1"/>
    <property type="molecule type" value="Genomic_DNA"/>
</dbReference>
<keyword evidence="2" id="KW-1185">Reference proteome</keyword>
<gene>
    <name evidence="1" type="ORF">ES332_A02G088900v1</name>
</gene>
<dbReference type="EMBL" id="CM017611">
    <property type="protein sequence ID" value="TYI39303.1"/>
    <property type="molecule type" value="Genomic_DNA"/>
</dbReference>
<name>A0A5D2RG79_GOSTO</name>
<protein>
    <submittedName>
        <fullName evidence="1">Uncharacterized protein</fullName>
    </submittedName>
</protein>
<proteinExistence type="predicted"/>
<dbReference type="AlphaFoldDB" id="A0A5D2RG79"/>
<reference evidence="1 2" key="1">
    <citation type="submission" date="2019-07" db="EMBL/GenBank/DDBJ databases">
        <title>WGS assembly of Gossypium tomentosum.</title>
        <authorList>
            <person name="Chen Z.J."/>
            <person name="Sreedasyam A."/>
            <person name="Ando A."/>
            <person name="Song Q."/>
            <person name="De L."/>
            <person name="Hulse-Kemp A."/>
            <person name="Ding M."/>
            <person name="Ye W."/>
            <person name="Kirkbride R."/>
            <person name="Jenkins J."/>
            <person name="Plott C."/>
            <person name="Lovell J."/>
            <person name="Lin Y.-M."/>
            <person name="Vaughn R."/>
            <person name="Liu B."/>
            <person name="Li W."/>
            <person name="Simpson S."/>
            <person name="Scheffler B."/>
            <person name="Saski C."/>
            <person name="Grover C."/>
            <person name="Hu G."/>
            <person name="Conover J."/>
            <person name="Carlson J."/>
            <person name="Shu S."/>
            <person name="Boston L."/>
            <person name="Williams M."/>
            <person name="Peterson D."/>
            <person name="Mcgee K."/>
            <person name="Jones D."/>
            <person name="Wendel J."/>
            <person name="Stelly D."/>
            <person name="Grimwood J."/>
            <person name="Schmutz J."/>
        </authorList>
    </citation>
    <scope>NUCLEOTIDE SEQUENCE [LARGE SCALE GENOMIC DNA]</scope>
    <source>
        <strain evidence="1">7179.01</strain>
    </source>
</reference>
<accession>A0A5D2RG79</accession>
<dbReference type="Proteomes" id="UP000322667">
    <property type="component" value="Chromosome A02"/>
</dbReference>
<evidence type="ECO:0000313" key="2">
    <source>
        <dbReference type="Proteomes" id="UP000322667"/>
    </source>
</evidence>